<keyword evidence="3" id="KW-1003">Cell membrane</keyword>
<organism evidence="9 10">
    <name type="scientific">Ewingella americana (strain ATCC 33852 / DSM 4580 / CCUG 14506 / JCM 5911 / LMG 7869 / NCTC 12157 / CDC 1468-78)</name>
    <dbReference type="NCBI Taxonomy" id="910964"/>
    <lineage>
        <taxon>Bacteria</taxon>
        <taxon>Pseudomonadati</taxon>
        <taxon>Pseudomonadota</taxon>
        <taxon>Gammaproteobacteria</taxon>
        <taxon>Enterobacterales</taxon>
        <taxon>Yersiniaceae</taxon>
        <taxon>Ewingella</taxon>
    </lineage>
</organism>
<feature type="transmembrane region" description="Helical" evidence="7">
    <location>
        <begin position="83"/>
        <end position="102"/>
    </location>
</feature>
<keyword evidence="4 7" id="KW-0812">Transmembrane</keyword>
<reference evidence="9 10" key="1">
    <citation type="submission" date="2014-05" db="EMBL/GenBank/DDBJ databases">
        <title>ATOL: Assembling a taxonomically balanced genome-scale reconstruction of the evolutionary history of the Enterobacteriaceae.</title>
        <authorList>
            <person name="Plunkett G.III."/>
            <person name="Neeno-Eckwall E.C."/>
            <person name="Glasner J.D."/>
            <person name="Perna N.T."/>
        </authorList>
    </citation>
    <scope>NUCLEOTIDE SEQUENCE [LARGE SCALE GENOMIC DNA]</scope>
    <source>
        <strain evidence="9 10">ATCC 33852</strain>
    </source>
</reference>
<evidence type="ECO:0000313" key="10">
    <source>
        <dbReference type="Proteomes" id="UP000028640"/>
    </source>
</evidence>
<feature type="transmembrane region" description="Helical" evidence="7">
    <location>
        <begin position="51"/>
        <end position="71"/>
    </location>
</feature>
<evidence type="ECO:0000313" key="9">
    <source>
        <dbReference type="EMBL" id="KFC81704.1"/>
    </source>
</evidence>
<dbReference type="PANTHER" id="PTHR42718:SF46">
    <property type="entry name" value="BLR6921 PROTEIN"/>
    <property type="match status" value="1"/>
</dbReference>
<sequence length="478" mass="50648">MSFKFSLPAGSALPLLVAGAFFMENLDATVIVTALPQMAQAFGVHPVDMNIGVSAYILTTTVFIPASGWIANRFGTRKVFSMAIVLFALASILCSVSTSLATFTAARMLQGFSGALMVPVGRLVVLRNTSKSDLIRAIATITWPGLVAPIIGPPLGGFITTFASWHWIFIINVPLSVVALYFSQKLVPALPGEKGVPFDWLGFVLTGAACLGLMFGLDLFNQQGVSWLPIACVVGSILLGALTVLHSIRTPFPLLPMVAMKIKSYAVTIYGGSLFRIAIGALPFLLPLMFQLGYGMSAFDAGLLVLAVFAGNLAMKPFTSAILHRFKFRSVMLVNGILNSLTIFACALLTPEVPTSLTLLLLFASGMTRSMQFTALNTLTFSQVPSEQMGGANTLANTVQQLSTGLGITIGALSLRVAEHFQTDAGSTVHLEQFHVAFIIIGLFSLVGTLNNLSLSPTAGDEIRRKKAPPSSAPAGGK</sequence>
<dbReference type="SUPFAM" id="SSF103473">
    <property type="entry name" value="MFS general substrate transporter"/>
    <property type="match status" value="1"/>
</dbReference>
<dbReference type="EMBL" id="JMPJ01000047">
    <property type="protein sequence ID" value="KFC81704.1"/>
    <property type="molecule type" value="Genomic_DNA"/>
</dbReference>
<evidence type="ECO:0000256" key="6">
    <source>
        <dbReference type="ARBA" id="ARBA00023136"/>
    </source>
</evidence>
<dbReference type="GO" id="GO:0022857">
    <property type="term" value="F:transmembrane transporter activity"/>
    <property type="evidence" value="ECO:0007669"/>
    <property type="project" value="InterPro"/>
</dbReference>
<comment type="caution">
    <text evidence="9">The sequence shown here is derived from an EMBL/GenBank/DDBJ whole genome shotgun (WGS) entry which is preliminary data.</text>
</comment>
<evidence type="ECO:0000256" key="5">
    <source>
        <dbReference type="ARBA" id="ARBA00022989"/>
    </source>
</evidence>
<dbReference type="PROSITE" id="PS50850">
    <property type="entry name" value="MFS"/>
    <property type="match status" value="1"/>
</dbReference>
<accession>A0A085GDA9</accession>
<keyword evidence="10" id="KW-1185">Reference proteome</keyword>
<dbReference type="GO" id="GO:0005886">
    <property type="term" value="C:plasma membrane"/>
    <property type="evidence" value="ECO:0007669"/>
    <property type="project" value="UniProtKB-SubCell"/>
</dbReference>
<evidence type="ECO:0000256" key="4">
    <source>
        <dbReference type="ARBA" id="ARBA00022692"/>
    </source>
</evidence>
<dbReference type="RefSeq" id="WP_034790492.1">
    <property type="nucleotide sequence ID" value="NZ_JMPJ01000047.1"/>
</dbReference>
<evidence type="ECO:0000256" key="1">
    <source>
        <dbReference type="ARBA" id="ARBA00004651"/>
    </source>
</evidence>
<dbReference type="STRING" id="910964.GEAM_1687"/>
<keyword evidence="6 7" id="KW-0472">Membrane</keyword>
<feature type="transmembrane region" description="Helical" evidence="7">
    <location>
        <begin position="165"/>
        <end position="183"/>
    </location>
</feature>
<dbReference type="Gene3D" id="1.20.1250.20">
    <property type="entry name" value="MFS general substrate transporter like domains"/>
    <property type="match status" value="1"/>
</dbReference>
<dbReference type="GeneID" id="78380035"/>
<feature type="transmembrane region" description="Helical" evidence="7">
    <location>
        <begin position="434"/>
        <end position="455"/>
    </location>
</feature>
<dbReference type="Pfam" id="PF07690">
    <property type="entry name" value="MFS_1"/>
    <property type="match status" value="1"/>
</dbReference>
<dbReference type="Gene3D" id="1.20.1720.10">
    <property type="entry name" value="Multidrug resistance protein D"/>
    <property type="match status" value="1"/>
</dbReference>
<dbReference type="PANTHER" id="PTHR42718">
    <property type="entry name" value="MAJOR FACILITATOR SUPERFAMILY MULTIDRUG TRANSPORTER MFSC"/>
    <property type="match status" value="1"/>
</dbReference>
<feature type="domain" description="Major facilitator superfamily (MFS) profile" evidence="8">
    <location>
        <begin position="13"/>
        <end position="460"/>
    </location>
</feature>
<dbReference type="InterPro" id="IPR036259">
    <property type="entry name" value="MFS_trans_sf"/>
</dbReference>
<keyword evidence="5 7" id="KW-1133">Transmembrane helix</keyword>
<dbReference type="InterPro" id="IPR020846">
    <property type="entry name" value="MFS_dom"/>
</dbReference>
<feature type="transmembrane region" description="Helical" evidence="7">
    <location>
        <begin position="108"/>
        <end position="125"/>
    </location>
</feature>
<dbReference type="eggNOG" id="COG2814">
    <property type="taxonomic scope" value="Bacteria"/>
</dbReference>
<dbReference type="InterPro" id="IPR011701">
    <property type="entry name" value="MFS"/>
</dbReference>
<comment type="subcellular location">
    <subcellularLocation>
        <location evidence="1">Cell membrane</location>
        <topology evidence="1">Multi-pass membrane protein</topology>
    </subcellularLocation>
</comment>
<feature type="transmembrane region" description="Helical" evidence="7">
    <location>
        <begin position="137"/>
        <end position="159"/>
    </location>
</feature>
<evidence type="ECO:0000256" key="7">
    <source>
        <dbReference type="SAM" id="Phobius"/>
    </source>
</evidence>
<feature type="transmembrane region" description="Helical" evidence="7">
    <location>
        <begin position="227"/>
        <end position="245"/>
    </location>
</feature>
<keyword evidence="2" id="KW-0813">Transport</keyword>
<name>A0A085GDA9_EWIA3</name>
<proteinExistence type="predicted"/>
<feature type="transmembrane region" description="Helical" evidence="7">
    <location>
        <begin position="331"/>
        <end position="350"/>
    </location>
</feature>
<feature type="transmembrane region" description="Helical" evidence="7">
    <location>
        <begin position="195"/>
        <end position="215"/>
    </location>
</feature>
<feature type="transmembrane region" description="Helical" evidence="7">
    <location>
        <begin position="265"/>
        <end position="286"/>
    </location>
</feature>
<dbReference type="OrthoDB" id="9812221at2"/>
<gene>
    <name evidence="9" type="ORF">GEAM_1687</name>
</gene>
<evidence type="ECO:0000256" key="2">
    <source>
        <dbReference type="ARBA" id="ARBA00022448"/>
    </source>
</evidence>
<evidence type="ECO:0000256" key="3">
    <source>
        <dbReference type="ARBA" id="ARBA00022475"/>
    </source>
</evidence>
<dbReference type="Proteomes" id="UP000028640">
    <property type="component" value="Unassembled WGS sequence"/>
</dbReference>
<dbReference type="AlphaFoldDB" id="A0A085GDA9"/>
<evidence type="ECO:0000259" key="8">
    <source>
        <dbReference type="PROSITE" id="PS50850"/>
    </source>
</evidence>
<protein>
    <submittedName>
        <fullName evidence="9">Methylenomycin A resistance protein</fullName>
    </submittedName>
</protein>